<dbReference type="CDD" id="cd00377">
    <property type="entry name" value="ICL_PEPM"/>
    <property type="match status" value="1"/>
</dbReference>
<dbReference type="Gene3D" id="6.10.250.2750">
    <property type="match status" value="1"/>
</dbReference>
<name>A0ABP9J9I5_9ACTN</name>
<dbReference type="Pfam" id="PF13714">
    <property type="entry name" value="PEP_mutase"/>
    <property type="match status" value="1"/>
</dbReference>
<organism evidence="1 2">
    <name type="scientific">Streptomyces siamensis</name>
    <dbReference type="NCBI Taxonomy" id="1274986"/>
    <lineage>
        <taxon>Bacteria</taxon>
        <taxon>Bacillati</taxon>
        <taxon>Actinomycetota</taxon>
        <taxon>Actinomycetes</taxon>
        <taxon>Kitasatosporales</taxon>
        <taxon>Streptomycetaceae</taxon>
        <taxon>Streptomyces</taxon>
    </lineage>
</organism>
<protein>
    <submittedName>
        <fullName evidence="1">Isocitrate lyase/phosphoenolpyruvate mutase family protein</fullName>
    </submittedName>
</protein>
<keyword evidence="1" id="KW-0456">Lyase</keyword>
<dbReference type="PANTHER" id="PTHR42905">
    <property type="entry name" value="PHOSPHOENOLPYRUVATE CARBOXYLASE"/>
    <property type="match status" value="1"/>
</dbReference>
<dbReference type="InterPro" id="IPR039556">
    <property type="entry name" value="ICL/PEPM"/>
</dbReference>
<keyword evidence="2" id="KW-1185">Reference proteome</keyword>
<proteinExistence type="predicted"/>
<accession>A0ABP9J9I5</accession>
<dbReference type="Gene3D" id="3.20.20.60">
    <property type="entry name" value="Phosphoenolpyruvate-binding domains"/>
    <property type="match status" value="1"/>
</dbReference>
<dbReference type="SUPFAM" id="SSF51621">
    <property type="entry name" value="Phosphoenolpyruvate/pyruvate domain"/>
    <property type="match status" value="1"/>
</dbReference>
<reference evidence="2" key="1">
    <citation type="journal article" date="2019" name="Int. J. Syst. Evol. Microbiol.">
        <title>The Global Catalogue of Microorganisms (GCM) 10K type strain sequencing project: providing services to taxonomists for standard genome sequencing and annotation.</title>
        <authorList>
            <consortium name="The Broad Institute Genomics Platform"/>
            <consortium name="The Broad Institute Genome Sequencing Center for Infectious Disease"/>
            <person name="Wu L."/>
            <person name="Ma J."/>
        </authorList>
    </citation>
    <scope>NUCLEOTIDE SEQUENCE [LARGE SCALE GENOMIC DNA]</scope>
    <source>
        <strain evidence="2">JCM 18409</strain>
    </source>
</reference>
<comment type="caution">
    <text evidence="1">The sequence shown here is derived from an EMBL/GenBank/DDBJ whole genome shotgun (WGS) entry which is preliminary data.</text>
</comment>
<dbReference type="InterPro" id="IPR040442">
    <property type="entry name" value="Pyrv_kinase-like_dom_sf"/>
</dbReference>
<dbReference type="RefSeq" id="WP_345655750.1">
    <property type="nucleotide sequence ID" value="NZ_BAABKB010000027.1"/>
</dbReference>
<dbReference type="PANTHER" id="PTHR42905:SF16">
    <property type="entry name" value="CARBOXYPHOSPHONOENOLPYRUVATE PHOSPHONOMUTASE-LIKE PROTEIN (AFU_ORTHOLOGUE AFUA_5G07230)"/>
    <property type="match status" value="1"/>
</dbReference>
<evidence type="ECO:0000313" key="1">
    <source>
        <dbReference type="EMBL" id="GAA5025088.1"/>
    </source>
</evidence>
<dbReference type="GO" id="GO:0016829">
    <property type="term" value="F:lyase activity"/>
    <property type="evidence" value="ECO:0007669"/>
    <property type="project" value="UniProtKB-KW"/>
</dbReference>
<dbReference type="EMBL" id="BAABKB010000027">
    <property type="protein sequence ID" value="GAA5025088.1"/>
    <property type="molecule type" value="Genomic_DNA"/>
</dbReference>
<sequence length="284" mass="28427">MTNTNLTGAQLGSLRETAAAFRALHVPGRPLVLPNAWDAASARIVEEAGAPAVATTSAGLAWGLGRPDGDRLDRDAALGAVARVSAAVRVPVSADIESGYARDAQGVGDTVRAVLAAGAVGVNIEDALYEGGAPLRPVGDQAERIAAARAAADAADVPLYVNARIDTYLRGAGGVDETLERAAAYLAAGADGVFVPGATDPVTVKALVDGVDGPLNILVGPGAPTVSELAALGVARVSAGSSIAQAAHAVVLRAARELLDAGTYDSLTGGFDYAELNALMSGDR</sequence>
<dbReference type="Proteomes" id="UP001501759">
    <property type="component" value="Unassembled WGS sequence"/>
</dbReference>
<gene>
    <name evidence="1" type="ORF">GCM10023335_59240</name>
</gene>
<dbReference type="InterPro" id="IPR015813">
    <property type="entry name" value="Pyrv/PenolPyrv_kinase-like_dom"/>
</dbReference>
<evidence type="ECO:0000313" key="2">
    <source>
        <dbReference type="Proteomes" id="UP001501759"/>
    </source>
</evidence>